<dbReference type="InterPro" id="IPR010280">
    <property type="entry name" value="U5_MeTrfase_fam"/>
</dbReference>
<dbReference type="InterPro" id="IPR012340">
    <property type="entry name" value="NA-bd_OB-fold"/>
</dbReference>
<keyword evidence="8" id="KW-1185">Reference proteome</keyword>
<feature type="active site" description="Nucleophile" evidence="4">
    <location>
        <position position="411"/>
    </location>
</feature>
<feature type="binding site" evidence="4">
    <location>
        <position position="315"/>
    </location>
    <ligand>
        <name>S-adenosyl-L-methionine</name>
        <dbReference type="ChEBI" id="CHEBI:59789"/>
    </ligand>
</feature>
<evidence type="ECO:0000313" key="7">
    <source>
        <dbReference type="EMBL" id="KPU43454.1"/>
    </source>
</evidence>
<evidence type="ECO:0000256" key="1">
    <source>
        <dbReference type="ARBA" id="ARBA00022603"/>
    </source>
</evidence>
<name>A0A0P8WLU7_9CLOT</name>
<organism evidence="7 8">
    <name type="scientific">Oxobacter pfennigii</name>
    <dbReference type="NCBI Taxonomy" id="36849"/>
    <lineage>
        <taxon>Bacteria</taxon>
        <taxon>Bacillati</taxon>
        <taxon>Bacillota</taxon>
        <taxon>Clostridia</taxon>
        <taxon>Eubacteriales</taxon>
        <taxon>Clostridiaceae</taxon>
        <taxon>Oxobacter</taxon>
    </lineage>
</organism>
<dbReference type="Gene3D" id="2.40.50.1070">
    <property type="match status" value="1"/>
</dbReference>
<dbReference type="PANTHER" id="PTHR11061">
    <property type="entry name" value="RNA M5U METHYLTRANSFERASE"/>
    <property type="match status" value="1"/>
</dbReference>
<dbReference type="PANTHER" id="PTHR11061:SF30">
    <property type="entry name" value="TRNA (URACIL(54)-C(5))-METHYLTRANSFERASE"/>
    <property type="match status" value="1"/>
</dbReference>
<evidence type="ECO:0000256" key="4">
    <source>
        <dbReference type="PROSITE-ProRule" id="PRU01024"/>
    </source>
</evidence>
<dbReference type="RefSeq" id="WP_054875896.1">
    <property type="nucleotide sequence ID" value="NZ_LKET01000039.1"/>
</dbReference>
<dbReference type="PROSITE" id="PS50926">
    <property type="entry name" value="TRAM"/>
    <property type="match status" value="1"/>
</dbReference>
<evidence type="ECO:0000259" key="6">
    <source>
        <dbReference type="PROSITE" id="PS50926"/>
    </source>
</evidence>
<dbReference type="GO" id="GO:0070041">
    <property type="term" value="F:rRNA (uridine-C5-)-methyltransferase activity"/>
    <property type="evidence" value="ECO:0007669"/>
    <property type="project" value="TreeGrafter"/>
</dbReference>
<dbReference type="EMBL" id="LKET01000039">
    <property type="protein sequence ID" value="KPU43454.1"/>
    <property type="molecule type" value="Genomic_DNA"/>
</dbReference>
<dbReference type="SUPFAM" id="SSF53335">
    <property type="entry name" value="S-adenosyl-L-methionine-dependent methyltransferases"/>
    <property type="match status" value="1"/>
</dbReference>
<dbReference type="CDD" id="cd02440">
    <property type="entry name" value="AdoMet_MTases"/>
    <property type="match status" value="1"/>
</dbReference>
<dbReference type="PROSITE" id="PS51687">
    <property type="entry name" value="SAM_MT_RNA_M5U"/>
    <property type="match status" value="1"/>
</dbReference>
<dbReference type="AlphaFoldDB" id="A0A0P8WLU7"/>
<dbReference type="GO" id="GO:0070475">
    <property type="term" value="P:rRNA base methylation"/>
    <property type="evidence" value="ECO:0007669"/>
    <property type="project" value="TreeGrafter"/>
</dbReference>
<protein>
    <submittedName>
        <fullName evidence="7">23S rRNA (Uracil-C(5))-methyltransferase RlmCD</fullName>
        <ecNumber evidence="7">2.1.1.189</ecNumber>
        <ecNumber evidence="7">2.1.1.190</ecNumber>
    </submittedName>
</protein>
<comment type="similarity">
    <text evidence="4">Belongs to the class I-like SAM-binding methyltransferase superfamily. RNA M5U methyltransferase family.</text>
</comment>
<dbReference type="PATRIC" id="fig|36849.3.peg.3062"/>
<feature type="domain" description="TRAM" evidence="6">
    <location>
        <begin position="5"/>
        <end position="63"/>
    </location>
</feature>
<dbReference type="Pfam" id="PF01938">
    <property type="entry name" value="TRAM"/>
    <property type="match status" value="1"/>
</dbReference>
<dbReference type="Gene3D" id="3.40.50.150">
    <property type="entry name" value="Vaccinia Virus protein VP39"/>
    <property type="match status" value="1"/>
</dbReference>
<evidence type="ECO:0000256" key="3">
    <source>
        <dbReference type="ARBA" id="ARBA00022691"/>
    </source>
</evidence>
<feature type="binding site" evidence="4">
    <location>
        <position position="286"/>
    </location>
    <ligand>
        <name>S-adenosyl-L-methionine</name>
        <dbReference type="ChEBI" id="CHEBI:59789"/>
    </ligand>
</feature>
<dbReference type="FunFam" id="3.40.50.150:FF:000009">
    <property type="entry name" value="23S rRNA (Uracil(1939)-C(5))-methyltransferase RlmD"/>
    <property type="match status" value="1"/>
</dbReference>
<proteinExistence type="inferred from homology"/>
<dbReference type="NCBIfam" id="TIGR00479">
    <property type="entry name" value="rumA"/>
    <property type="match status" value="1"/>
</dbReference>
<dbReference type="EC" id="2.1.1.189" evidence="7"/>
<keyword evidence="2 4" id="KW-0808">Transferase</keyword>
<evidence type="ECO:0000256" key="2">
    <source>
        <dbReference type="ARBA" id="ARBA00022679"/>
    </source>
</evidence>
<dbReference type="Pfam" id="PF05958">
    <property type="entry name" value="tRNA_U5-meth_tr"/>
    <property type="match status" value="1"/>
</dbReference>
<evidence type="ECO:0000313" key="8">
    <source>
        <dbReference type="Proteomes" id="UP000050326"/>
    </source>
</evidence>
<dbReference type="FunFam" id="2.40.50.140:FF:000097">
    <property type="entry name" value="23S rRNA (uracil(1939)-C(5))-methyltransferase RlmD"/>
    <property type="match status" value="1"/>
</dbReference>
<evidence type="ECO:0000256" key="5">
    <source>
        <dbReference type="PROSITE-ProRule" id="PRU10015"/>
    </source>
</evidence>
<reference evidence="7 8" key="1">
    <citation type="submission" date="2015-09" db="EMBL/GenBank/DDBJ databases">
        <title>Genome sequence of Oxobacter pfennigii DSM 3222.</title>
        <authorList>
            <person name="Poehlein A."/>
            <person name="Bengelsdorf F.R."/>
            <person name="Schiel-Bengelsdorf B."/>
            <person name="Duerre P."/>
            <person name="Daniel R."/>
        </authorList>
    </citation>
    <scope>NUCLEOTIDE SEQUENCE [LARGE SCALE GENOMIC DNA]</scope>
    <source>
        <strain evidence="7 8">DSM 3222</strain>
    </source>
</reference>
<dbReference type="Gene3D" id="2.40.50.140">
    <property type="entry name" value="Nucleic acid-binding proteins"/>
    <property type="match status" value="1"/>
</dbReference>
<keyword evidence="3 4" id="KW-0949">S-adenosyl-L-methionine</keyword>
<feature type="binding site" evidence="4">
    <location>
        <position position="336"/>
    </location>
    <ligand>
        <name>S-adenosyl-L-methionine</name>
        <dbReference type="ChEBI" id="CHEBI:59789"/>
    </ligand>
</feature>
<comment type="caution">
    <text evidence="7">The sequence shown here is derived from an EMBL/GenBank/DDBJ whole genome shotgun (WGS) entry which is preliminary data.</text>
</comment>
<dbReference type="STRING" id="36849.OXPF_28950"/>
<dbReference type="PROSITE" id="PS01230">
    <property type="entry name" value="TRMA_1"/>
    <property type="match status" value="1"/>
</dbReference>
<sequence length="546" mass="61238">MVNAAVEKNKDYIIKIDNLGYEGEGVGRINNFTVFVPGALPGEEAEIKIVKVNKNFAFGKLNKIIKQSSDRTEPMCTLKRCGGCQLMHLSYEAQLKFKKQRVIDSIERIAKLKDVIIYDTIGMENPYRYRNKAQFPISVQNGKPVAGFYAPRSHEIIDTLSCLIQDEVSDKVMDIIKKWAFYNDISIYDEAAGKGLLRHIMVRKALRTGEVMVAVIINGYDIPHKDKLIAMLKEQVESLKSVVLNINREVTNVVLGQETKVLYGSPTITDYIGDLKFNISPLSFFQVNPIQTEVLYSKALEYANLTGEETVIDAYCGTGTISLFLARKAKKVYGVEIVEPAIENAKKNARENNISNVEFIVGKSEEVIPELYKQGIKADVIVVDPPRKGCDEALLKTIAAMAPKTVVYVSCDPGTLARDLKYLEENGFKVKEIQPVDMFPVTSHVETVVCLSRKNPDDRIEIDLSLDELDITTAESKATYEEIKDYVLKNHSMKVSSLYISQVKRKLGLEIGTSYNLPKSEDARVPQCPLNKEKAITEALNHFSMI</sequence>
<dbReference type="OrthoDB" id="9804590at2"/>
<feature type="binding site" evidence="4">
    <location>
        <position position="384"/>
    </location>
    <ligand>
        <name>S-adenosyl-L-methionine</name>
        <dbReference type="ChEBI" id="CHEBI:59789"/>
    </ligand>
</feature>
<dbReference type="Proteomes" id="UP000050326">
    <property type="component" value="Unassembled WGS sequence"/>
</dbReference>
<feature type="active site" evidence="5">
    <location>
        <position position="411"/>
    </location>
</feature>
<accession>A0A0P8WLU7</accession>
<dbReference type="FunFam" id="2.40.50.1070:FF:000003">
    <property type="entry name" value="23S rRNA (Uracil-5-)-methyltransferase RumA"/>
    <property type="match status" value="1"/>
</dbReference>
<dbReference type="SUPFAM" id="SSF50249">
    <property type="entry name" value="Nucleic acid-binding proteins"/>
    <property type="match status" value="1"/>
</dbReference>
<dbReference type="InterPro" id="IPR002792">
    <property type="entry name" value="TRAM_dom"/>
</dbReference>
<dbReference type="EC" id="2.1.1.190" evidence="7"/>
<dbReference type="InterPro" id="IPR029063">
    <property type="entry name" value="SAM-dependent_MTases_sf"/>
</dbReference>
<keyword evidence="1 4" id="KW-0489">Methyltransferase</keyword>
<gene>
    <name evidence="7" type="primary">rlmCD_1</name>
    <name evidence="7" type="ORF">OXPF_28950</name>
</gene>
<dbReference type="InterPro" id="IPR030390">
    <property type="entry name" value="MeTrfase_TrmA_AS"/>
</dbReference>